<keyword evidence="5" id="KW-0677">Repeat</keyword>
<comment type="catalytic activity">
    <reaction evidence="1">
        <text>[protein]-peptidylproline (omega=180) = [protein]-peptidylproline (omega=0)</text>
        <dbReference type="Rhea" id="RHEA:16237"/>
        <dbReference type="Rhea" id="RHEA-COMP:10747"/>
        <dbReference type="Rhea" id="RHEA-COMP:10748"/>
        <dbReference type="ChEBI" id="CHEBI:83833"/>
        <dbReference type="ChEBI" id="CHEBI:83834"/>
        <dbReference type="EC" id="5.2.1.8"/>
    </reaction>
</comment>
<comment type="similarity">
    <text evidence="2">Belongs to the cyclophilin-type PPIase family.</text>
</comment>
<dbReference type="InterPro" id="IPR015943">
    <property type="entry name" value="WD40/YVTN_repeat-like_dom_sf"/>
</dbReference>
<dbReference type="SMART" id="SM00320">
    <property type="entry name" value="WD40"/>
    <property type="match status" value="4"/>
</dbReference>
<comment type="caution">
    <text evidence="10">The sequence shown here is derived from an EMBL/GenBank/DDBJ whole genome shotgun (WGS) entry which is preliminary data.</text>
</comment>
<sequence length="680" mass="75771">MADQVLGKRARSSSPSNEATTEQPDAKRANGSSAGEGNVDAAPVAANGGMNDIAEEDDDDEDIGPMPEMPGAEGGAGKGKKKSKKAVLPHEKLYLEHLPSANRYYKSFMHRDQINFVTMTKTNFLITTSLDGHVKLWKKQEESIEFVKHYRASLSPIVGVSADSEGKVFATVSEKGEGRVFDVVNFDMINILKLDYTPKACCWVHHPSDGRTLLAISDADSPRIRIYDGRGDGKVLHTIEKLHRDSVHLMTYSPHYDCVISADESGFVEYWRPSEPWNAPDDVRGLWQFKSQTDLFEFKKAKSIPTSITLSPNSSHFVTLSLPDRQVRIFNFLTGKKTRQYDESLTAIEQMQQAGTAVQQLEPMEFYRRMAVERELNKDGEGETCKGGMLRTANAVWDETGNFILYPSLLGIKLVNTVTNRVSRVLGMSETARWLNLSLYQGAPAKKGLTTLAMAASTNPLLQDKGARDPTLFCTAYKKQRFYIFSRSEPEDTKGGDRDIFNEKPTREEQSIALAAQPAKGNAALGSKGVIHTTKGDIYFQLYPDLVPKTVENFVTHAKNGYYNGIIFHRIIQKFMLQTGDPLGDGTGGESIWGHEFEDEFHPQLKHDRPYTLSMANAGPNTNGSQFFITTVPCPWLDNKHTVFGRATAGLDVIHAIEEAKVDKNDKPWEDIKMISIDIE</sequence>
<dbReference type="Gene3D" id="2.130.10.10">
    <property type="entry name" value="YVTN repeat-like/Quinoprotein amine dehydrogenase"/>
    <property type="match status" value="1"/>
</dbReference>
<dbReference type="Pfam" id="PF00160">
    <property type="entry name" value="Pro_isomerase"/>
    <property type="match status" value="1"/>
</dbReference>
<name>A0A8H3TNM1_9TREE</name>
<evidence type="ECO:0000313" key="10">
    <source>
        <dbReference type="EMBL" id="GHJ84343.1"/>
    </source>
</evidence>
<dbReference type="Proteomes" id="UP000620104">
    <property type="component" value="Unassembled WGS sequence"/>
</dbReference>
<dbReference type="InterPro" id="IPR044666">
    <property type="entry name" value="Cyclophilin_A-like"/>
</dbReference>
<dbReference type="GO" id="GO:0005634">
    <property type="term" value="C:nucleus"/>
    <property type="evidence" value="ECO:0007669"/>
    <property type="project" value="UniProtKB-ARBA"/>
</dbReference>
<dbReference type="EC" id="5.2.1.8" evidence="3"/>
<dbReference type="GO" id="GO:0003755">
    <property type="term" value="F:peptidyl-prolyl cis-trans isomerase activity"/>
    <property type="evidence" value="ECO:0007669"/>
    <property type="project" value="UniProtKB-KW"/>
</dbReference>
<dbReference type="InterPro" id="IPR029000">
    <property type="entry name" value="Cyclophilin-like_dom_sf"/>
</dbReference>
<dbReference type="EMBL" id="BLZA01000007">
    <property type="protein sequence ID" value="GHJ84343.1"/>
    <property type="molecule type" value="Genomic_DNA"/>
</dbReference>
<keyword evidence="6" id="KW-0697">Rotamase</keyword>
<dbReference type="PANTHER" id="PTHR45625:SF4">
    <property type="entry name" value="PEPTIDYLPROLYL ISOMERASE DOMAIN AND WD REPEAT-CONTAINING PROTEIN 1"/>
    <property type="match status" value="1"/>
</dbReference>
<proteinExistence type="inferred from homology"/>
<dbReference type="FunFam" id="2.40.100.10:FF:000003">
    <property type="entry name" value="Peptidylprolyl isomerase domain and WD repeat-containing 1"/>
    <property type="match status" value="1"/>
</dbReference>
<dbReference type="SUPFAM" id="SSF50891">
    <property type="entry name" value="Cyclophilin-like"/>
    <property type="match status" value="1"/>
</dbReference>
<evidence type="ECO:0000256" key="2">
    <source>
        <dbReference type="ARBA" id="ARBA00007365"/>
    </source>
</evidence>
<dbReference type="PRINTS" id="PR00153">
    <property type="entry name" value="CSAPPISMRASE"/>
</dbReference>
<evidence type="ECO:0000256" key="3">
    <source>
        <dbReference type="ARBA" id="ARBA00013194"/>
    </source>
</evidence>
<evidence type="ECO:0000256" key="6">
    <source>
        <dbReference type="ARBA" id="ARBA00023110"/>
    </source>
</evidence>
<dbReference type="SUPFAM" id="SSF50978">
    <property type="entry name" value="WD40 repeat-like"/>
    <property type="match status" value="1"/>
</dbReference>
<evidence type="ECO:0000256" key="4">
    <source>
        <dbReference type="ARBA" id="ARBA00022574"/>
    </source>
</evidence>
<dbReference type="Gene3D" id="2.40.100.10">
    <property type="entry name" value="Cyclophilin-like"/>
    <property type="match status" value="1"/>
</dbReference>
<reference evidence="10" key="1">
    <citation type="submission" date="2020-07" db="EMBL/GenBank/DDBJ databases">
        <title>Draft Genome Sequence of a Deep-Sea Yeast, Naganishia (Cryptococcus) liquefaciens strain N6.</title>
        <authorList>
            <person name="Han Y.W."/>
            <person name="Kajitani R."/>
            <person name="Morimoto H."/>
            <person name="Parhat M."/>
            <person name="Tsubouchi H."/>
            <person name="Bakenova O."/>
            <person name="Ogata M."/>
            <person name="Argunhan B."/>
            <person name="Aoki R."/>
            <person name="Kajiwara S."/>
            <person name="Itoh T."/>
            <person name="Iwasaki H."/>
        </authorList>
    </citation>
    <scope>NUCLEOTIDE SEQUENCE</scope>
    <source>
        <strain evidence="10">N6</strain>
    </source>
</reference>
<dbReference type="CDD" id="cd01927">
    <property type="entry name" value="cyclophilin_WD40"/>
    <property type="match status" value="1"/>
</dbReference>
<dbReference type="PROSITE" id="PS50072">
    <property type="entry name" value="CSA_PPIASE_2"/>
    <property type="match status" value="1"/>
</dbReference>
<dbReference type="InterPro" id="IPR001680">
    <property type="entry name" value="WD40_rpt"/>
</dbReference>
<dbReference type="PANTHER" id="PTHR45625">
    <property type="entry name" value="PEPTIDYL-PROLYL CIS-TRANS ISOMERASE-RELATED"/>
    <property type="match status" value="1"/>
</dbReference>
<evidence type="ECO:0000256" key="5">
    <source>
        <dbReference type="ARBA" id="ARBA00022737"/>
    </source>
</evidence>
<gene>
    <name evidence="10" type="ORF">NliqN6_0745</name>
</gene>
<feature type="domain" description="PPIase cyclophilin-type" evidence="9">
    <location>
        <begin position="536"/>
        <end position="679"/>
    </location>
</feature>
<organism evidence="10 11">
    <name type="scientific">Naganishia liquefaciens</name>
    <dbReference type="NCBI Taxonomy" id="104408"/>
    <lineage>
        <taxon>Eukaryota</taxon>
        <taxon>Fungi</taxon>
        <taxon>Dikarya</taxon>
        <taxon>Basidiomycota</taxon>
        <taxon>Agaricomycotina</taxon>
        <taxon>Tremellomycetes</taxon>
        <taxon>Filobasidiales</taxon>
        <taxon>Filobasidiaceae</taxon>
        <taxon>Naganishia</taxon>
    </lineage>
</organism>
<evidence type="ECO:0000259" key="9">
    <source>
        <dbReference type="PROSITE" id="PS50072"/>
    </source>
</evidence>
<evidence type="ECO:0000256" key="8">
    <source>
        <dbReference type="SAM" id="MobiDB-lite"/>
    </source>
</evidence>
<dbReference type="OrthoDB" id="10264753at2759"/>
<accession>A0A8H3TNM1</accession>
<evidence type="ECO:0000256" key="1">
    <source>
        <dbReference type="ARBA" id="ARBA00000971"/>
    </source>
</evidence>
<keyword evidence="11" id="KW-1185">Reference proteome</keyword>
<dbReference type="InterPro" id="IPR036322">
    <property type="entry name" value="WD40_repeat_dom_sf"/>
</dbReference>
<protein>
    <recommendedName>
        <fullName evidence="3">peptidylprolyl isomerase</fullName>
        <ecNumber evidence="3">5.2.1.8</ecNumber>
    </recommendedName>
</protein>
<dbReference type="InterPro" id="IPR002130">
    <property type="entry name" value="Cyclophilin-type_PPIase_dom"/>
</dbReference>
<evidence type="ECO:0000256" key="7">
    <source>
        <dbReference type="ARBA" id="ARBA00023235"/>
    </source>
</evidence>
<keyword evidence="7" id="KW-0413">Isomerase</keyword>
<keyword evidence="4" id="KW-0853">WD repeat</keyword>
<feature type="region of interest" description="Disordered" evidence="8">
    <location>
        <begin position="1"/>
        <end position="83"/>
    </location>
</feature>
<dbReference type="AlphaFoldDB" id="A0A8H3TNM1"/>
<dbReference type="FunFam" id="2.130.10.10:FF:000450">
    <property type="entry name" value="Peptidylprolyl isomerase domain and WD-repeat protein 1"/>
    <property type="match status" value="1"/>
</dbReference>
<feature type="compositionally biased region" description="Acidic residues" evidence="8">
    <location>
        <begin position="53"/>
        <end position="63"/>
    </location>
</feature>
<evidence type="ECO:0000313" key="11">
    <source>
        <dbReference type="Proteomes" id="UP000620104"/>
    </source>
</evidence>
<feature type="compositionally biased region" description="Polar residues" evidence="8">
    <location>
        <begin position="12"/>
        <end position="23"/>
    </location>
</feature>